<dbReference type="InterPro" id="IPR045175">
    <property type="entry name" value="M28_fam"/>
</dbReference>
<evidence type="ECO:0000259" key="9">
    <source>
        <dbReference type="Pfam" id="PF04389"/>
    </source>
</evidence>
<keyword evidence="4" id="KW-0732">Signal</keyword>
<dbReference type="PANTHER" id="PTHR12147">
    <property type="entry name" value="METALLOPEPTIDASE M28 FAMILY MEMBER"/>
    <property type="match status" value="1"/>
</dbReference>
<dbReference type="Pfam" id="PF04389">
    <property type="entry name" value="Peptidase_M28"/>
    <property type="match status" value="1"/>
</dbReference>
<keyword evidence="6" id="KW-0862">Zinc</keyword>
<feature type="domain" description="Peptidase M28" evidence="9">
    <location>
        <begin position="220"/>
        <end position="418"/>
    </location>
</feature>
<name>A0ABQ5YGC6_9NEIS</name>
<gene>
    <name evidence="10" type="ORF">GCM10007907_18430</name>
</gene>
<feature type="domain" description="Peptidase C-terminal archaeal/bacterial" evidence="8">
    <location>
        <begin position="462"/>
        <end position="521"/>
    </location>
</feature>
<dbReference type="InterPro" id="IPR007280">
    <property type="entry name" value="Peptidase_C_arc/bac"/>
</dbReference>
<evidence type="ECO:0000256" key="1">
    <source>
        <dbReference type="ARBA" id="ARBA00022438"/>
    </source>
</evidence>
<evidence type="ECO:0000313" key="10">
    <source>
        <dbReference type="EMBL" id="GLR13053.1"/>
    </source>
</evidence>
<protein>
    <recommendedName>
        <fullName evidence="12">M20/M25/M40 family metallo-hydrolase</fullName>
    </recommendedName>
</protein>
<dbReference type="Proteomes" id="UP001156706">
    <property type="component" value="Unassembled WGS sequence"/>
</dbReference>
<dbReference type="InterPro" id="IPR007484">
    <property type="entry name" value="Peptidase_M28"/>
</dbReference>
<dbReference type="Pfam" id="PF04151">
    <property type="entry name" value="PPC"/>
    <property type="match status" value="1"/>
</dbReference>
<evidence type="ECO:0008006" key="12">
    <source>
        <dbReference type="Google" id="ProtNLM"/>
    </source>
</evidence>
<evidence type="ECO:0000259" key="8">
    <source>
        <dbReference type="Pfam" id="PF04151"/>
    </source>
</evidence>
<accession>A0ABQ5YGC6</accession>
<keyword evidence="1" id="KW-0031">Aminopeptidase</keyword>
<evidence type="ECO:0000256" key="4">
    <source>
        <dbReference type="ARBA" id="ARBA00022729"/>
    </source>
</evidence>
<dbReference type="PIRSF" id="PIRSF036685">
    <property type="entry name" value="BacLeuNPeptidase"/>
    <property type="match status" value="1"/>
</dbReference>
<keyword evidence="11" id="KW-1185">Reference proteome</keyword>
<comment type="caution">
    <text evidence="10">The sequence shown here is derived from an EMBL/GenBank/DDBJ whole genome shotgun (WGS) entry which is preliminary data.</text>
</comment>
<feature type="compositionally biased region" description="Polar residues" evidence="7">
    <location>
        <begin position="1"/>
        <end position="10"/>
    </location>
</feature>
<proteinExistence type="predicted"/>
<sequence>MIVSSSTQTPLRPDSGPKIQMENPVRHTLLASLLTLAFLNTAQAAPAKKIWITVGDDAYAQLQRVAPQSIAKQSRTISAGRGDQGLFAEQVHVVEVEESSLHSLSEAVHEELHRCGGFIAHNSYADALRALQPVQPAAITRPSYAIDNQAQVQPLLPMLQESHIASTIVTLSAFTNRHFKSRHGVAASDWLLKHWQSLAKGRNDIVAEQITHADYPQKSVMITIKGQTKPSEVIVIGGHLDSIHKGTMGEDTRAPGADDDASGIASMTEALRVLIAQGYKPDRTIKFIGYAAEEGGLRGSKDIAQRFKSQNTNVVGVMQLDMTNYKGSDSDIYLYTDYTDAAQNTFLADLIKTYLPTLKVGQDKCGYGCSDHASWTGQGYPASMPFEASFSGMNKRIHTAEDTFENMGSQAQHALKFAQLATAYAVELGSDASGPGNGGGQTETQTGSLKQGQNLAYGPYRLTAGARLTAQLTGQGDADIYLRAGSAPTKMEWDCRPYRGDSEESCSSPVGYSGDVYLMVDGYRDASYTLTIKQASGK</sequence>
<keyword evidence="5" id="KW-0378">Hydrolase</keyword>
<dbReference type="EMBL" id="BSOG01000002">
    <property type="protein sequence ID" value="GLR13053.1"/>
    <property type="molecule type" value="Genomic_DNA"/>
</dbReference>
<evidence type="ECO:0000256" key="2">
    <source>
        <dbReference type="ARBA" id="ARBA00022670"/>
    </source>
</evidence>
<evidence type="ECO:0000313" key="11">
    <source>
        <dbReference type="Proteomes" id="UP001156706"/>
    </source>
</evidence>
<dbReference type="Gene3D" id="2.60.120.380">
    <property type="match status" value="1"/>
</dbReference>
<organism evidence="10 11">
    <name type="scientific">Chitinimonas prasina</name>
    <dbReference type="NCBI Taxonomy" id="1434937"/>
    <lineage>
        <taxon>Bacteria</taxon>
        <taxon>Pseudomonadati</taxon>
        <taxon>Pseudomonadota</taxon>
        <taxon>Betaproteobacteria</taxon>
        <taxon>Neisseriales</taxon>
        <taxon>Chitinibacteraceae</taxon>
        <taxon>Chitinimonas</taxon>
    </lineage>
</organism>
<feature type="region of interest" description="Disordered" evidence="7">
    <location>
        <begin position="1"/>
        <end position="20"/>
    </location>
</feature>
<evidence type="ECO:0000256" key="3">
    <source>
        <dbReference type="ARBA" id="ARBA00022723"/>
    </source>
</evidence>
<dbReference type="SUPFAM" id="SSF53187">
    <property type="entry name" value="Zn-dependent exopeptidases"/>
    <property type="match status" value="1"/>
</dbReference>
<dbReference type="PANTHER" id="PTHR12147:SF56">
    <property type="entry name" value="AMINOPEPTIDASE YDR415C-RELATED"/>
    <property type="match status" value="1"/>
</dbReference>
<evidence type="ECO:0000256" key="7">
    <source>
        <dbReference type="SAM" id="MobiDB-lite"/>
    </source>
</evidence>
<evidence type="ECO:0000256" key="6">
    <source>
        <dbReference type="ARBA" id="ARBA00022833"/>
    </source>
</evidence>
<dbReference type="InterPro" id="IPR012189">
    <property type="entry name" value="Pept_M28E_Ap1"/>
</dbReference>
<keyword evidence="3" id="KW-0479">Metal-binding</keyword>
<reference evidence="11" key="1">
    <citation type="journal article" date="2019" name="Int. J. Syst. Evol. Microbiol.">
        <title>The Global Catalogue of Microorganisms (GCM) 10K type strain sequencing project: providing services to taxonomists for standard genome sequencing and annotation.</title>
        <authorList>
            <consortium name="The Broad Institute Genomics Platform"/>
            <consortium name="The Broad Institute Genome Sequencing Center for Infectious Disease"/>
            <person name="Wu L."/>
            <person name="Ma J."/>
        </authorList>
    </citation>
    <scope>NUCLEOTIDE SEQUENCE [LARGE SCALE GENOMIC DNA]</scope>
    <source>
        <strain evidence="11">NBRC 110044</strain>
    </source>
</reference>
<keyword evidence="2" id="KW-0645">Protease</keyword>
<evidence type="ECO:0000256" key="5">
    <source>
        <dbReference type="ARBA" id="ARBA00022801"/>
    </source>
</evidence>
<dbReference type="Gene3D" id="3.40.630.10">
    <property type="entry name" value="Zn peptidases"/>
    <property type="match status" value="1"/>
</dbReference>